<keyword evidence="3 5" id="KW-1133">Transmembrane helix</keyword>
<evidence type="ECO:0000256" key="1">
    <source>
        <dbReference type="ARBA" id="ARBA00004141"/>
    </source>
</evidence>
<feature type="transmembrane region" description="Helical" evidence="5">
    <location>
        <begin position="177"/>
        <end position="199"/>
    </location>
</feature>
<dbReference type="InterPro" id="IPR010432">
    <property type="entry name" value="RDD"/>
</dbReference>
<sequence length="264" mass="30764">MSDYHLTIADKQTGPHSQFYIIQGIREGRLRGSELIWRLGMEGWQPLRELEDFSSYWPPSPEMLAKAESAKELARTALDQPQPWLRFWARMLDMAWFFCAVTFLLGLILPESARQWLGQIERPLIPLEPFFLLFYVPVEAWMLSRYGTTPGRSLLRIQVRTLPGGFPSYRQALHRSLLVYVKGLALGLPFITMLVMLWWKFRIMESRVAPWDESSETRVEHGEPEPWRYVLLTGIVLGVAMTLGLLLVQKWPELEAARRNYLSR</sequence>
<evidence type="ECO:0000256" key="4">
    <source>
        <dbReference type="ARBA" id="ARBA00023136"/>
    </source>
</evidence>
<dbReference type="AlphaFoldDB" id="A0A366H8L9"/>
<dbReference type="InterPro" id="IPR025640">
    <property type="entry name" value="GYF_2"/>
</dbReference>
<keyword evidence="2 5" id="KW-0812">Transmembrane</keyword>
<keyword evidence="4 5" id="KW-0472">Membrane</keyword>
<dbReference type="Pfam" id="PF06271">
    <property type="entry name" value="RDD"/>
    <property type="match status" value="1"/>
</dbReference>
<evidence type="ECO:0000313" key="9">
    <source>
        <dbReference type="Proteomes" id="UP000253426"/>
    </source>
</evidence>
<comment type="caution">
    <text evidence="8">The sequence shown here is derived from an EMBL/GenBank/DDBJ whole genome shotgun (WGS) entry which is preliminary data.</text>
</comment>
<dbReference type="GO" id="GO:0016020">
    <property type="term" value="C:membrane"/>
    <property type="evidence" value="ECO:0007669"/>
    <property type="project" value="UniProtKB-SubCell"/>
</dbReference>
<organism evidence="8 9">
    <name type="scientific">Roseimicrobium gellanilyticum</name>
    <dbReference type="NCBI Taxonomy" id="748857"/>
    <lineage>
        <taxon>Bacteria</taxon>
        <taxon>Pseudomonadati</taxon>
        <taxon>Verrucomicrobiota</taxon>
        <taxon>Verrucomicrobiia</taxon>
        <taxon>Verrucomicrobiales</taxon>
        <taxon>Verrucomicrobiaceae</taxon>
        <taxon>Roseimicrobium</taxon>
    </lineage>
</organism>
<evidence type="ECO:0000259" key="7">
    <source>
        <dbReference type="Pfam" id="PF14237"/>
    </source>
</evidence>
<comment type="subcellular location">
    <subcellularLocation>
        <location evidence="1">Membrane</location>
        <topology evidence="1">Multi-pass membrane protein</topology>
    </subcellularLocation>
</comment>
<dbReference type="Proteomes" id="UP000253426">
    <property type="component" value="Unassembled WGS sequence"/>
</dbReference>
<feature type="transmembrane region" description="Helical" evidence="5">
    <location>
        <begin position="227"/>
        <end position="248"/>
    </location>
</feature>
<reference evidence="8 9" key="1">
    <citation type="submission" date="2018-06" db="EMBL/GenBank/DDBJ databases">
        <title>Genomic Encyclopedia of Type Strains, Phase IV (KMG-IV): sequencing the most valuable type-strain genomes for metagenomic binning, comparative biology and taxonomic classification.</title>
        <authorList>
            <person name="Goeker M."/>
        </authorList>
    </citation>
    <scope>NUCLEOTIDE SEQUENCE [LARGE SCALE GENOMIC DNA]</scope>
    <source>
        <strain evidence="8 9">DSM 25532</strain>
    </source>
</reference>
<evidence type="ECO:0000256" key="3">
    <source>
        <dbReference type="ARBA" id="ARBA00022989"/>
    </source>
</evidence>
<evidence type="ECO:0000259" key="6">
    <source>
        <dbReference type="Pfam" id="PF06271"/>
    </source>
</evidence>
<keyword evidence="9" id="KW-1185">Reference proteome</keyword>
<dbReference type="Pfam" id="PF14237">
    <property type="entry name" value="GYF_2"/>
    <property type="match status" value="1"/>
</dbReference>
<evidence type="ECO:0000256" key="5">
    <source>
        <dbReference type="SAM" id="Phobius"/>
    </source>
</evidence>
<dbReference type="OrthoDB" id="9791488at2"/>
<evidence type="ECO:0000313" key="8">
    <source>
        <dbReference type="EMBL" id="RBP38570.1"/>
    </source>
</evidence>
<name>A0A366H8L9_9BACT</name>
<feature type="domain" description="GYF" evidence="7">
    <location>
        <begin position="4"/>
        <end position="53"/>
    </location>
</feature>
<evidence type="ECO:0000256" key="2">
    <source>
        <dbReference type="ARBA" id="ARBA00022692"/>
    </source>
</evidence>
<feature type="transmembrane region" description="Helical" evidence="5">
    <location>
        <begin position="91"/>
        <end position="109"/>
    </location>
</feature>
<protein>
    <submittedName>
        <fullName evidence="8">Uncharacterized protein DUF4339</fullName>
    </submittedName>
</protein>
<gene>
    <name evidence="8" type="ORF">DES53_11188</name>
</gene>
<proteinExistence type="predicted"/>
<feature type="domain" description="RDD" evidence="6">
    <location>
        <begin position="81"/>
        <end position="199"/>
    </location>
</feature>
<dbReference type="RefSeq" id="WP_113961024.1">
    <property type="nucleotide sequence ID" value="NZ_QNRR01000011.1"/>
</dbReference>
<dbReference type="EMBL" id="QNRR01000011">
    <property type="protein sequence ID" value="RBP38570.1"/>
    <property type="molecule type" value="Genomic_DNA"/>
</dbReference>
<accession>A0A366H8L9</accession>